<proteinExistence type="inferred from homology"/>
<evidence type="ECO:0000256" key="5">
    <source>
        <dbReference type="ARBA" id="ARBA00022801"/>
    </source>
</evidence>
<dbReference type="GO" id="GO:0005829">
    <property type="term" value="C:cytosol"/>
    <property type="evidence" value="ECO:0007669"/>
    <property type="project" value="TreeGrafter"/>
</dbReference>
<dbReference type="Proteomes" id="UP001255856">
    <property type="component" value="Unassembled WGS sequence"/>
</dbReference>
<dbReference type="GO" id="GO:0070773">
    <property type="term" value="F:protein-N-terminal glutamine amidohydrolase activity"/>
    <property type="evidence" value="ECO:0007669"/>
    <property type="project" value="UniProtKB-UniRule"/>
</dbReference>
<evidence type="ECO:0000313" key="11">
    <source>
        <dbReference type="Proteomes" id="UP001255856"/>
    </source>
</evidence>
<dbReference type="EMBL" id="JASFZW010000004">
    <property type="protein sequence ID" value="KAK2078546.1"/>
    <property type="molecule type" value="Genomic_DNA"/>
</dbReference>
<dbReference type="AlphaFoldDB" id="A0AAD9IHF2"/>
<evidence type="ECO:0000256" key="3">
    <source>
        <dbReference type="ARBA" id="ARBA00012718"/>
    </source>
</evidence>
<evidence type="ECO:0000256" key="1">
    <source>
        <dbReference type="ARBA" id="ARBA00008985"/>
    </source>
</evidence>
<evidence type="ECO:0000313" key="10">
    <source>
        <dbReference type="EMBL" id="KAK2078546.1"/>
    </source>
</evidence>
<evidence type="ECO:0000256" key="2">
    <source>
        <dbReference type="ARBA" id="ARBA00011245"/>
    </source>
</evidence>
<dbReference type="InterPro" id="IPR037132">
    <property type="entry name" value="N_Gln_amidohydro_ab_roll_sf"/>
</dbReference>
<comment type="similarity">
    <text evidence="1 8">Belongs to the NTAQ1 family.</text>
</comment>
<dbReference type="GO" id="GO:0008418">
    <property type="term" value="F:protein-N-terminal asparagine amidohydrolase activity"/>
    <property type="evidence" value="ECO:0007669"/>
    <property type="project" value="UniProtKB-UniRule"/>
</dbReference>
<keyword evidence="11" id="KW-1185">Reference proteome</keyword>
<accession>A0AAD9IHF2</accession>
<organism evidence="10 11">
    <name type="scientific">Prototheca wickerhamii</name>
    <dbReference type="NCBI Taxonomy" id="3111"/>
    <lineage>
        <taxon>Eukaryota</taxon>
        <taxon>Viridiplantae</taxon>
        <taxon>Chlorophyta</taxon>
        <taxon>core chlorophytes</taxon>
        <taxon>Trebouxiophyceae</taxon>
        <taxon>Chlorellales</taxon>
        <taxon>Chlorellaceae</taxon>
        <taxon>Prototheca</taxon>
    </lineage>
</organism>
<evidence type="ECO:0000256" key="4">
    <source>
        <dbReference type="ARBA" id="ARBA00021247"/>
    </source>
</evidence>
<dbReference type="InterPro" id="IPR039733">
    <property type="entry name" value="NTAQ1"/>
</dbReference>
<evidence type="ECO:0000256" key="7">
    <source>
        <dbReference type="ARBA" id="ARBA00048768"/>
    </source>
</evidence>
<dbReference type="PANTHER" id="PTHR13035">
    <property type="entry name" value="PROTEIN N-TERMINAL GLUTAMINE AMIDOHYDROLASE"/>
    <property type="match status" value="1"/>
</dbReference>
<comment type="function">
    <text evidence="8">Mediates the side-chain deamidation of N-terminal glutamine residues to glutamate, an important step in N-end rule pathway of protein degradation. Conversion of the resulting N-terminal glutamine to glutamate renders the protein susceptible to arginylation, polyubiquitination and degradation as specified by the N-end rule. Does not act on substrates with internal or C-terminal glutamine and does not act on non-glutamine residues in any position.</text>
</comment>
<comment type="caution">
    <text evidence="10">The sequence shown here is derived from an EMBL/GenBank/DDBJ whole genome shotgun (WGS) entry which is preliminary data.</text>
</comment>
<evidence type="ECO:0000259" key="9">
    <source>
        <dbReference type="Pfam" id="PF09764"/>
    </source>
</evidence>
<sequence>MRCDQTSVFRLVTSHALRDTFASDRQHMRDECGEWTAPPPSWPCIVPAGGAEPHTLPLFLDADVHMGEGTCVLEDADLAWLPDIFGQVALTDAPKRRAQEATPRELRRTIEIVVL</sequence>
<dbReference type="EC" id="3.5.1.122" evidence="3 8"/>
<keyword evidence="5 8" id="KW-0378">Hydrolase</keyword>
<dbReference type="Gene3D" id="3.10.620.10">
    <property type="entry name" value="Protein N-terminal glutamine amidohydrolase, alpha beta roll"/>
    <property type="match status" value="1"/>
</dbReference>
<name>A0AAD9IHF2_PROWI</name>
<dbReference type="Pfam" id="PF09764">
    <property type="entry name" value="Nt_Gln_amidase"/>
    <property type="match status" value="1"/>
</dbReference>
<dbReference type="InterPro" id="IPR023128">
    <property type="entry name" value="Prot_N_Gln_amidohydro_ab_roll"/>
</dbReference>
<feature type="domain" description="Protein N-terminal glutamine amidohydrolase alpha beta roll" evidence="9">
    <location>
        <begin position="6"/>
        <end position="70"/>
    </location>
</feature>
<reference evidence="10" key="1">
    <citation type="submission" date="2021-01" db="EMBL/GenBank/DDBJ databases">
        <authorList>
            <person name="Eckstrom K.M.E."/>
        </authorList>
    </citation>
    <scope>NUCLEOTIDE SEQUENCE</scope>
    <source>
        <strain evidence="10">UVCC 0001</strain>
    </source>
</reference>
<dbReference type="PANTHER" id="PTHR13035:SF0">
    <property type="entry name" value="PROTEIN N-TERMINAL GLUTAMINE AMIDOHYDROLASE"/>
    <property type="match status" value="1"/>
</dbReference>
<evidence type="ECO:0000256" key="6">
    <source>
        <dbReference type="ARBA" id="ARBA00029677"/>
    </source>
</evidence>
<protein>
    <recommendedName>
        <fullName evidence="4 8">Protein N-terminal glutamine amidohydrolase</fullName>
        <ecNumber evidence="3 8">3.5.1.122</ecNumber>
    </recommendedName>
    <alternativeName>
        <fullName evidence="6 8">Protein NH2-terminal glutamine deamidase</fullName>
    </alternativeName>
</protein>
<gene>
    <name evidence="10" type="ORF">QBZ16_003386</name>
</gene>
<dbReference type="GO" id="GO:0005634">
    <property type="term" value="C:nucleus"/>
    <property type="evidence" value="ECO:0007669"/>
    <property type="project" value="TreeGrafter"/>
</dbReference>
<evidence type="ECO:0000256" key="8">
    <source>
        <dbReference type="RuleBase" id="RU367082"/>
    </source>
</evidence>
<comment type="subunit">
    <text evidence="2 8">Monomer.</text>
</comment>
<comment type="catalytic activity">
    <reaction evidence="7 8">
        <text>N-terminal L-glutaminyl-[protein] + H2O = N-terminal L-glutamyl-[protein] + NH4(+)</text>
        <dbReference type="Rhea" id="RHEA:50680"/>
        <dbReference type="Rhea" id="RHEA-COMP:12668"/>
        <dbReference type="Rhea" id="RHEA-COMP:12777"/>
        <dbReference type="ChEBI" id="CHEBI:15377"/>
        <dbReference type="ChEBI" id="CHEBI:28938"/>
        <dbReference type="ChEBI" id="CHEBI:64721"/>
        <dbReference type="ChEBI" id="CHEBI:64722"/>
        <dbReference type="EC" id="3.5.1.122"/>
    </reaction>
</comment>